<evidence type="ECO:0000259" key="3">
    <source>
        <dbReference type="Pfam" id="PF02709"/>
    </source>
</evidence>
<dbReference type="InterPro" id="IPR027791">
    <property type="entry name" value="Galactosyl_T_C"/>
</dbReference>
<evidence type="ECO:0000256" key="2">
    <source>
        <dbReference type="SAM" id="MobiDB-lite"/>
    </source>
</evidence>
<dbReference type="OrthoDB" id="6653642at2"/>
<feature type="domain" description="Galactosyltransferase C-terminal" evidence="3">
    <location>
        <begin position="367"/>
        <end position="414"/>
    </location>
</feature>
<protein>
    <recommendedName>
        <fullName evidence="3">Galactosyltransferase C-terminal domain-containing protein</fullName>
    </recommendedName>
</protein>
<dbReference type="SUPFAM" id="SSF53448">
    <property type="entry name" value="Nucleotide-diphospho-sugar transferases"/>
    <property type="match status" value="1"/>
</dbReference>
<evidence type="ECO:0000313" key="5">
    <source>
        <dbReference type="Proteomes" id="UP000292373"/>
    </source>
</evidence>
<dbReference type="AlphaFoldDB" id="A0A4Q9KG57"/>
<accession>A0A4Q9KG57</accession>
<name>A0A4Q9KG57_9ACTN</name>
<dbReference type="GO" id="GO:0016740">
    <property type="term" value="F:transferase activity"/>
    <property type="evidence" value="ECO:0007669"/>
    <property type="project" value="UniProtKB-KW"/>
</dbReference>
<dbReference type="Gene3D" id="3.90.550.10">
    <property type="entry name" value="Spore Coat Polysaccharide Biosynthesis Protein SpsA, Chain A"/>
    <property type="match status" value="1"/>
</dbReference>
<evidence type="ECO:0000313" key="4">
    <source>
        <dbReference type="EMBL" id="TBT87409.1"/>
    </source>
</evidence>
<keyword evidence="5" id="KW-1185">Reference proteome</keyword>
<organism evidence="4 5">
    <name type="scientific">Propioniciclava sinopodophylli</name>
    <dbReference type="NCBI Taxonomy" id="1837344"/>
    <lineage>
        <taxon>Bacteria</taxon>
        <taxon>Bacillati</taxon>
        <taxon>Actinomycetota</taxon>
        <taxon>Actinomycetes</taxon>
        <taxon>Propionibacteriales</taxon>
        <taxon>Propionibacteriaceae</taxon>
        <taxon>Propioniciclava</taxon>
    </lineage>
</organism>
<dbReference type="Pfam" id="PF02709">
    <property type="entry name" value="Glyco_transf_7C"/>
    <property type="match status" value="1"/>
</dbReference>
<evidence type="ECO:0000256" key="1">
    <source>
        <dbReference type="ARBA" id="ARBA00022679"/>
    </source>
</evidence>
<dbReference type="EMBL" id="SDMQ01000002">
    <property type="protein sequence ID" value="TBT87409.1"/>
    <property type="molecule type" value="Genomic_DNA"/>
</dbReference>
<sequence>MPGRRRRTAGISARPPGRYPLSGRTSRCLRHPLPRAMWNSSGAPKTSFPTSFGSDMADDAFEPDYHRMAIPAVSVRDASGGLVGLSTLAKDRACLLILLEGASEPPIDITDMMAWLDDTPQLLVHPMVATTSRVPLLPPEAQALCLFDPTCEARDALGLDGTDVGAVLLGVDGLLAGGPVTGRHEVLAFAAEIRSALTSAFAPQGGFPDSPSDPASSIDLIIPFRAASPQRMRNLLFTVSYYRSHLPQARIILAEENNRTTLPIGTAVDEHLVVEGDPDLFNKSRLLNAAAALSHARYLVFADADCVPEVATLATLEGTLRSIGNSYLVPHSEVHYLTHRSSLDIIREGRVNDGSVDGLARHQMAVTVGGLTACAAESFAKIGGYDQQRFLGWGAEDDDLYNRFSVSEFGVWRTEYSVF</sequence>
<dbReference type="InterPro" id="IPR029044">
    <property type="entry name" value="Nucleotide-diphossugar_trans"/>
</dbReference>
<proteinExistence type="predicted"/>
<reference evidence="4 5" key="1">
    <citation type="submission" date="2019-01" db="EMBL/GenBank/DDBJ databases">
        <title>Lactibacter flavus gen. nov., sp. nov., a novel bacterium of the family Propionibacteriaceae isolated from raw milk and dairy products.</title>
        <authorList>
            <person name="Huptas C."/>
            <person name="Wenning M."/>
            <person name="Breitenwieser F."/>
            <person name="Doll E."/>
            <person name="Von Neubeck M."/>
            <person name="Busse H.-J."/>
            <person name="Scherer S."/>
        </authorList>
    </citation>
    <scope>NUCLEOTIDE SEQUENCE [LARGE SCALE GENOMIC DNA]</scope>
    <source>
        <strain evidence="4 5">KCTC 33808</strain>
    </source>
</reference>
<keyword evidence="1" id="KW-0808">Transferase</keyword>
<feature type="region of interest" description="Disordered" evidence="2">
    <location>
        <begin position="1"/>
        <end position="25"/>
    </location>
</feature>
<comment type="caution">
    <text evidence="4">The sequence shown here is derived from an EMBL/GenBank/DDBJ whole genome shotgun (WGS) entry which is preliminary data.</text>
</comment>
<gene>
    <name evidence="4" type="ORF">ET989_03635</name>
</gene>
<dbReference type="Proteomes" id="UP000292373">
    <property type="component" value="Unassembled WGS sequence"/>
</dbReference>